<sequence>MPDADSPPSEPSALEPLTPDQRQLYLELLQHCESLFESPELRGGTPSPATSPDSTCSDISRPDTPSRVNPRSIAPRPATPEQPLADKFPHIPGLPKLPTPMPVKAESGASSERDSFYPKEEDQKLQKIDPGANSEQVGMGVRIRSHIKLYHCCPSR</sequence>
<proteinExistence type="predicted"/>
<accession>A0A9W9JUW3</accession>
<feature type="compositionally biased region" description="Basic and acidic residues" evidence="1">
    <location>
        <begin position="111"/>
        <end position="127"/>
    </location>
</feature>
<dbReference type="Proteomes" id="UP001149074">
    <property type="component" value="Unassembled WGS sequence"/>
</dbReference>
<reference evidence="2" key="1">
    <citation type="submission" date="2022-11" db="EMBL/GenBank/DDBJ databases">
        <authorList>
            <person name="Petersen C."/>
        </authorList>
    </citation>
    <scope>NUCLEOTIDE SEQUENCE</scope>
    <source>
        <strain evidence="2">IBT 30761</strain>
    </source>
</reference>
<reference evidence="2" key="2">
    <citation type="journal article" date="2023" name="IMA Fungus">
        <title>Comparative genomic study of the Penicillium genus elucidates a diverse pangenome and 15 lateral gene transfer events.</title>
        <authorList>
            <person name="Petersen C."/>
            <person name="Sorensen T."/>
            <person name="Nielsen M.R."/>
            <person name="Sondergaard T.E."/>
            <person name="Sorensen J.L."/>
            <person name="Fitzpatrick D.A."/>
            <person name="Frisvad J.C."/>
            <person name="Nielsen K.L."/>
        </authorList>
    </citation>
    <scope>NUCLEOTIDE SEQUENCE</scope>
    <source>
        <strain evidence="2">IBT 30761</strain>
    </source>
</reference>
<keyword evidence="3" id="KW-1185">Reference proteome</keyword>
<dbReference type="GeneID" id="81362833"/>
<feature type="region of interest" description="Disordered" evidence="1">
    <location>
        <begin position="1"/>
        <end position="20"/>
    </location>
</feature>
<comment type="caution">
    <text evidence="2">The sequence shown here is derived from an EMBL/GenBank/DDBJ whole genome shotgun (WGS) entry which is preliminary data.</text>
</comment>
<evidence type="ECO:0000256" key="1">
    <source>
        <dbReference type="SAM" id="MobiDB-lite"/>
    </source>
</evidence>
<feature type="compositionally biased region" description="Low complexity" evidence="1">
    <location>
        <begin position="1"/>
        <end position="17"/>
    </location>
</feature>
<dbReference type="AlphaFoldDB" id="A0A9W9JUW3"/>
<evidence type="ECO:0000313" key="2">
    <source>
        <dbReference type="EMBL" id="KAJ5082320.1"/>
    </source>
</evidence>
<evidence type="ECO:0000313" key="3">
    <source>
        <dbReference type="Proteomes" id="UP001149074"/>
    </source>
</evidence>
<dbReference type="RefSeq" id="XP_056468842.1">
    <property type="nucleotide sequence ID" value="XM_056623854.1"/>
</dbReference>
<feature type="region of interest" description="Disordered" evidence="1">
    <location>
        <begin position="36"/>
        <end position="137"/>
    </location>
</feature>
<organism evidence="2 3">
    <name type="scientific">Penicillium argentinense</name>
    <dbReference type="NCBI Taxonomy" id="1131581"/>
    <lineage>
        <taxon>Eukaryota</taxon>
        <taxon>Fungi</taxon>
        <taxon>Dikarya</taxon>
        <taxon>Ascomycota</taxon>
        <taxon>Pezizomycotina</taxon>
        <taxon>Eurotiomycetes</taxon>
        <taxon>Eurotiomycetidae</taxon>
        <taxon>Eurotiales</taxon>
        <taxon>Aspergillaceae</taxon>
        <taxon>Penicillium</taxon>
    </lineage>
</organism>
<gene>
    <name evidence="2" type="ORF">N7532_011363</name>
</gene>
<name>A0A9W9JUW3_9EURO</name>
<protein>
    <submittedName>
        <fullName evidence="2">Uncharacterized protein</fullName>
    </submittedName>
</protein>
<feature type="compositionally biased region" description="Polar residues" evidence="1">
    <location>
        <begin position="47"/>
        <end position="58"/>
    </location>
</feature>
<dbReference type="EMBL" id="JAPQKI010000011">
    <property type="protein sequence ID" value="KAJ5082320.1"/>
    <property type="molecule type" value="Genomic_DNA"/>
</dbReference>